<keyword evidence="5 8" id="KW-1133">Transmembrane helix</keyword>
<name>A0A1G9YFG6_9BACL</name>
<dbReference type="Proteomes" id="UP000199544">
    <property type="component" value="Unassembled WGS sequence"/>
</dbReference>
<dbReference type="EMBL" id="FNHW01000001">
    <property type="protein sequence ID" value="SDN07807.1"/>
    <property type="molecule type" value="Genomic_DNA"/>
</dbReference>
<evidence type="ECO:0000256" key="2">
    <source>
        <dbReference type="ARBA" id="ARBA00006683"/>
    </source>
</evidence>
<evidence type="ECO:0000256" key="3">
    <source>
        <dbReference type="ARBA" id="ARBA00022475"/>
    </source>
</evidence>
<protein>
    <submittedName>
        <fullName evidence="10">Capsular polysaccharide biosynthesis protein</fullName>
    </submittedName>
</protein>
<evidence type="ECO:0000256" key="1">
    <source>
        <dbReference type="ARBA" id="ARBA00004651"/>
    </source>
</evidence>
<feature type="transmembrane region" description="Helical" evidence="8">
    <location>
        <begin position="18"/>
        <end position="40"/>
    </location>
</feature>
<dbReference type="OrthoDB" id="2854392at2"/>
<dbReference type="PANTHER" id="PTHR32309:SF13">
    <property type="entry name" value="FERRIC ENTEROBACTIN TRANSPORT PROTEIN FEPE"/>
    <property type="match status" value="1"/>
</dbReference>
<keyword evidence="7" id="KW-0175">Coiled coil</keyword>
<evidence type="ECO:0000313" key="11">
    <source>
        <dbReference type="Proteomes" id="UP000199544"/>
    </source>
</evidence>
<evidence type="ECO:0000256" key="4">
    <source>
        <dbReference type="ARBA" id="ARBA00022692"/>
    </source>
</evidence>
<keyword evidence="3" id="KW-1003">Cell membrane</keyword>
<dbReference type="Pfam" id="PF02706">
    <property type="entry name" value="Wzz"/>
    <property type="match status" value="1"/>
</dbReference>
<dbReference type="AlphaFoldDB" id="A0A1G9YFG6"/>
<feature type="coiled-coil region" evidence="7">
    <location>
        <begin position="83"/>
        <end position="110"/>
    </location>
</feature>
<evidence type="ECO:0000256" key="6">
    <source>
        <dbReference type="ARBA" id="ARBA00023136"/>
    </source>
</evidence>
<organism evidence="10 11">
    <name type="scientific">Fictibacillus solisalsi</name>
    <dbReference type="NCBI Taxonomy" id="459525"/>
    <lineage>
        <taxon>Bacteria</taxon>
        <taxon>Bacillati</taxon>
        <taxon>Bacillota</taxon>
        <taxon>Bacilli</taxon>
        <taxon>Bacillales</taxon>
        <taxon>Fictibacillaceae</taxon>
        <taxon>Fictibacillus</taxon>
    </lineage>
</organism>
<dbReference type="GO" id="GO:0004713">
    <property type="term" value="F:protein tyrosine kinase activity"/>
    <property type="evidence" value="ECO:0007669"/>
    <property type="project" value="TreeGrafter"/>
</dbReference>
<dbReference type="PANTHER" id="PTHR32309">
    <property type="entry name" value="TYROSINE-PROTEIN KINASE"/>
    <property type="match status" value="1"/>
</dbReference>
<dbReference type="InterPro" id="IPR050445">
    <property type="entry name" value="Bact_polysacc_biosynth/exp"/>
</dbReference>
<keyword evidence="11" id="KW-1185">Reference proteome</keyword>
<evidence type="ECO:0000256" key="5">
    <source>
        <dbReference type="ARBA" id="ARBA00022989"/>
    </source>
</evidence>
<comment type="similarity">
    <text evidence="2">Belongs to the CpsC/CapA family.</text>
</comment>
<sequence length="244" mass="27727">MDERVDIKRFLQIIKRRAFLIILTAIGVSVLTAFITLFLIKPTYEATEYIMIGKQNTKDAYTETQEFSRILASSMDLMKSPIVLDLVKNEMNLNTDLKKLEEQIALQNNKDSQIINIVVKETDVAYAKQLAHTLAKTSVAEINDLLNIKKVKMLNDSEEAVSVKQIGNPYLNIIIGMFVGLFIGVGLAMLVEYFDDSIKDINEVERTFGLSVIGQVKMKQKKERLILFGKRPVKRLRKGREANV</sequence>
<gene>
    <name evidence="10" type="ORF">SAMN04488137_3397</name>
</gene>
<reference evidence="11" key="1">
    <citation type="submission" date="2016-10" db="EMBL/GenBank/DDBJ databases">
        <authorList>
            <person name="Varghese N."/>
            <person name="Submissions S."/>
        </authorList>
    </citation>
    <scope>NUCLEOTIDE SEQUENCE [LARGE SCALE GENOMIC DNA]</scope>
    <source>
        <strain evidence="11">CGMCC 1.6854</strain>
    </source>
</reference>
<feature type="transmembrane region" description="Helical" evidence="8">
    <location>
        <begin position="170"/>
        <end position="191"/>
    </location>
</feature>
<dbReference type="RefSeq" id="WP_090236171.1">
    <property type="nucleotide sequence ID" value="NZ_FNHW01000001.1"/>
</dbReference>
<keyword evidence="6 8" id="KW-0472">Membrane</keyword>
<comment type="subcellular location">
    <subcellularLocation>
        <location evidence="1">Cell membrane</location>
        <topology evidence="1">Multi-pass membrane protein</topology>
    </subcellularLocation>
</comment>
<dbReference type="STRING" id="459525.SAMN04488137_3397"/>
<proteinExistence type="inferred from homology"/>
<keyword evidence="4 8" id="KW-0812">Transmembrane</keyword>
<evidence type="ECO:0000313" key="10">
    <source>
        <dbReference type="EMBL" id="SDN07807.1"/>
    </source>
</evidence>
<evidence type="ECO:0000256" key="7">
    <source>
        <dbReference type="SAM" id="Coils"/>
    </source>
</evidence>
<accession>A0A1G9YFG6</accession>
<feature type="domain" description="Polysaccharide chain length determinant N-terminal" evidence="9">
    <location>
        <begin position="4"/>
        <end position="77"/>
    </location>
</feature>
<evidence type="ECO:0000256" key="8">
    <source>
        <dbReference type="SAM" id="Phobius"/>
    </source>
</evidence>
<dbReference type="InterPro" id="IPR003856">
    <property type="entry name" value="LPS_length_determ_N"/>
</dbReference>
<dbReference type="GO" id="GO:0005886">
    <property type="term" value="C:plasma membrane"/>
    <property type="evidence" value="ECO:0007669"/>
    <property type="project" value="UniProtKB-SubCell"/>
</dbReference>
<evidence type="ECO:0000259" key="9">
    <source>
        <dbReference type="Pfam" id="PF02706"/>
    </source>
</evidence>